<evidence type="ECO:0000313" key="1">
    <source>
        <dbReference type="EMBL" id="CDW22078.1"/>
    </source>
</evidence>
<reference evidence="1" key="1">
    <citation type="submission" date="2014-05" db="EMBL/GenBank/DDBJ databases">
        <authorList>
            <person name="Chronopoulou M."/>
        </authorList>
    </citation>
    <scope>NUCLEOTIDE SEQUENCE</scope>
    <source>
        <tissue evidence="1">Whole organism</tissue>
    </source>
</reference>
<dbReference type="AlphaFoldDB" id="A0A0K2T7U1"/>
<protein>
    <submittedName>
        <fullName evidence="1">Uncharacterized protein</fullName>
    </submittedName>
</protein>
<sequence length="39" mass="4551">MMDYSYSTILLDSRTSICIILSKSSDFYLVMIQNVSKKR</sequence>
<accession>A0A0K2T7U1</accession>
<name>A0A0K2T7U1_LEPSM</name>
<dbReference type="EMBL" id="HACA01004717">
    <property type="protein sequence ID" value="CDW22078.1"/>
    <property type="molecule type" value="Transcribed_RNA"/>
</dbReference>
<organism evidence="1">
    <name type="scientific">Lepeophtheirus salmonis</name>
    <name type="common">Salmon louse</name>
    <name type="synonym">Caligus salmonis</name>
    <dbReference type="NCBI Taxonomy" id="72036"/>
    <lineage>
        <taxon>Eukaryota</taxon>
        <taxon>Metazoa</taxon>
        <taxon>Ecdysozoa</taxon>
        <taxon>Arthropoda</taxon>
        <taxon>Crustacea</taxon>
        <taxon>Multicrustacea</taxon>
        <taxon>Hexanauplia</taxon>
        <taxon>Copepoda</taxon>
        <taxon>Siphonostomatoida</taxon>
        <taxon>Caligidae</taxon>
        <taxon>Lepeophtheirus</taxon>
    </lineage>
</organism>
<proteinExistence type="predicted"/>